<keyword evidence="6 7" id="KW-0472">Membrane</keyword>
<sequence length="552" mass="60304">MLASVLIGAALVLLAPYLLGLAIDQLLVVQPTGSAWAMIASLAVVYLLQLGVALGQNYVMISLAQHTVMHVRREVFAHLHGLPLAWFAARHAGEVASRLTNDLENLGQTLSQAVLRIGTSLVVFIGMLGLMFWLNPLLAIVSLIVVPMMFGGLRWVGSRTPVLFKRQQADLGALAGYADEALAVHMASKAFGREHAAVEAFEQRNRHLHVSAYWAQAYSGFLSKLMYVCDNLSFSLILVVGAILTLNGKASIGVVITFCEYARQFSRQLNQVSTQISTVLATLAGAERAFEMLDEAQEPDGLIEQRSLRGDIRFEGVDFAYAGGLPVVCGIDLHVPAGQTLALIGPTGAGKTTLVQLLSRFHDVSGGRILIDGIDLRDLRRRDVRRQMGFVMQEPLLFDASVRDNIRYARAEASDAQIEAACRLANAHGFIEKLPRGYHTLLRHEGGDISQGQRQLLTIARAILADPKILILDEATSNIDTLTEVHLQQALARLMQGRTCLIIAHRLSTIRQADQIVVLEQGRIVEKGSHDQLMNNAGAYHSLYVEQQGAAY</sequence>
<evidence type="ECO:0000256" key="3">
    <source>
        <dbReference type="ARBA" id="ARBA00022741"/>
    </source>
</evidence>
<dbReference type="InterPro" id="IPR036640">
    <property type="entry name" value="ABC1_TM_sf"/>
</dbReference>
<feature type="transmembrane region" description="Helical" evidence="7">
    <location>
        <begin position="113"/>
        <end position="133"/>
    </location>
</feature>
<evidence type="ECO:0000256" key="6">
    <source>
        <dbReference type="ARBA" id="ARBA00023136"/>
    </source>
</evidence>
<feature type="transmembrane region" description="Helical" evidence="7">
    <location>
        <begin position="139"/>
        <end position="157"/>
    </location>
</feature>
<dbReference type="CDD" id="cd18547">
    <property type="entry name" value="ABC_6TM_Tm288_like"/>
    <property type="match status" value="1"/>
</dbReference>
<dbReference type="InterPro" id="IPR027417">
    <property type="entry name" value="P-loop_NTPase"/>
</dbReference>
<feature type="transmembrane region" description="Helical" evidence="7">
    <location>
        <begin position="234"/>
        <end position="258"/>
    </location>
</feature>
<comment type="subcellular location">
    <subcellularLocation>
        <location evidence="1">Cell membrane</location>
        <topology evidence="1">Multi-pass membrane protein</topology>
    </subcellularLocation>
</comment>
<keyword evidence="2 7" id="KW-0812">Transmembrane</keyword>
<dbReference type="InterPro" id="IPR039421">
    <property type="entry name" value="Type_1_exporter"/>
</dbReference>
<evidence type="ECO:0000256" key="2">
    <source>
        <dbReference type="ARBA" id="ARBA00022692"/>
    </source>
</evidence>
<reference evidence="10 11" key="1">
    <citation type="journal article" date="2020" name="Insects">
        <title>Bacteria Belonging to Pseudomonas typographi sp. nov. from the Bark Beetle Ips typographus Have Genomic Potential to Aid in the Host Ecology.</title>
        <authorList>
            <person name="Peral-Aranega E."/>
            <person name="Saati-Santamaria Z."/>
            <person name="Kolarik M."/>
            <person name="Rivas R."/>
            <person name="Garcia-Fraile P."/>
        </authorList>
    </citation>
    <scope>NUCLEOTIDE SEQUENCE [LARGE SCALE GENOMIC DNA]</scope>
    <source>
        <strain evidence="10 11">CA3A</strain>
    </source>
</reference>
<evidence type="ECO:0000313" key="11">
    <source>
        <dbReference type="Proteomes" id="UP000805841"/>
    </source>
</evidence>
<dbReference type="SMART" id="SM00382">
    <property type="entry name" value="AAA"/>
    <property type="match status" value="1"/>
</dbReference>
<evidence type="ECO:0000256" key="1">
    <source>
        <dbReference type="ARBA" id="ARBA00004651"/>
    </source>
</evidence>
<dbReference type="InterPro" id="IPR003593">
    <property type="entry name" value="AAA+_ATPase"/>
</dbReference>
<evidence type="ECO:0000259" key="8">
    <source>
        <dbReference type="PROSITE" id="PS50893"/>
    </source>
</evidence>
<dbReference type="InterPro" id="IPR017871">
    <property type="entry name" value="ABC_transporter-like_CS"/>
</dbReference>
<dbReference type="EMBL" id="JAAOCA010000018">
    <property type="protein sequence ID" value="MBD1599991.1"/>
    <property type="molecule type" value="Genomic_DNA"/>
</dbReference>
<accession>A0ABR7Z3X8</accession>
<dbReference type="Gene3D" id="3.40.50.300">
    <property type="entry name" value="P-loop containing nucleotide triphosphate hydrolases"/>
    <property type="match status" value="1"/>
</dbReference>
<organism evidence="10 11">
    <name type="scientific">Pseudomonas typographi</name>
    <dbReference type="NCBI Taxonomy" id="2715964"/>
    <lineage>
        <taxon>Bacteria</taxon>
        <taxon>Pseudomonadati</taxon>
        <taxon>Pseudomonadota</taxon>
        <taxon>Gammaproteobacteria</taxon>
        <taxon>Pseudomonadales</taxon>
        <taxon>Pseudomonadaceae</taxon>
        <taxon>Pseudomonas</taxon>
    </lineage>
</organism>
<dbReference type="PROSITE" id="PS00211">
    <property type="entry name" value="ABC_TRANSPORTER_1"/>
    <property type="match status" value="1"/>
</dbReference>
<keyword evidence="3" id="KW-0547">Nucleotide-binding</keyword>
<dbReference type="Pfam" id="PF00005">
    <property type="entry name" value="ABC_tran"/>
    <property type="match status" value="1"/>
</dbReference>
<keyword evidence="5 7" id="KW-1133">Transmembrane helix</keyword>
<dbReference type="PROSITE" id="PS50929">
    <property type="entry name" value="ABC_TM1F"/>
    <property type="match status" value="1"/>
</dbReference>
<name>A0ABR7Z3X8_9PSED</name>
<dbReference type="InterPro" id="IPR003439">
    <property type="entry name" value="ABC_transporter-like_ATP-bd"/>
</dbReference>
<proteinExistence type="predicted"/>
<evidence type="ECO:0000259" key="9">
    <source>
        <dbReference type="PROSITE" id="PS50929"/>
    </source>
</evidence>
<dbReference type="Gene3D" id="1.20.1560.10">
    <property type="entry name" value="ABC transporter type 1, transmembrane domain"/>
    <property type="match status" value="1"/>
</dbReference>
<evidence type="ECO:0000256" key="5">
    <source>
        <dbReference type="ARBA" id="ARBA00022989"/>
    </source>
</evidence>
<dbReference type="SUPFAM" id="SSF52540">
    <property type="entry name" value="P-loop containing nucleoside triphosphate hydrolases"/>
    <property type="match status" value="1"/>
</dbReference>
<gene>
    <name evidence="10" type="ORF">HAQ05_14940</name>
</gene>
<protein>
    <submittedName>
        <fullName evidence="10">ABC transporter ATP-binding protein</fullName>
    </submittedName>
</protein>
<dbReference type="PROSITE" id="PS50893">
    <property type="entry name" value="ABC_TRANSPORTER_2"/>
    <property type="match status" value="1"/>
</dbReference>
<dbReference type="PANTHER" id="PTHR43394:SF1">
    <property type="entry name" value="ATP-BINDING CASSETTE SUB-FAMILY B MEMBER 10, MITOCHONDRIAL"/>
    <property type="match status" value="1"/>
</dbReference>
<dbReference type="Pfam" id="PF00664">
    <property type="entry name" value="ABC_membrane"/>
    <property type="match status" value="1"/>
</dbReference>
<keyword evidence="4 10" id="KW-0067">ATP-binding</keyword>
<evidence type="ECO:0000256" key="7">
    <source>
        <dbReference type="SAM" id="Phobius"/>
    </source>
</evidence>
<dbReference type="SUPFAM" id="SSF90123">
    <property type="entry name" value="ABC transporter transmembrane region"/>
    <property type="match status" value="1"/>
</dbReference>
<keyword evidence="11" id="KW-1185">Reference proteome</keyword>
<dbReference type="PANTHER" id="PTHR43394">
    <property type="entry name" value="ATP-DEPENDENT PERMEASE MDL1, MITOCHONDRIAL"/>
    <property type="match status" value="1"/>
</dbReference>
<dbReference type="RefSeq" id="WP_190421924.1">
    <property type="nucleotide sequence ID" value="NZ_JAAOCA010000018.1"/>
</dbReference>
<evidence type="ECO:0000256" key="4">
    <source>
        <dbReference type="ARBA" id="ARBA00022840"/>
    </source>
</evidence>
<dbReference type="InterPro" id="IPR011527">
    <property type="entry name" value="ABC1_TM_dom"/>
</dbReference>
<feature type="domain" description="ABC transmembrane type-1" evidence="9">
    <location>
        <begin position="1"/>
        <end position="281"/>
    </location>
</feature>
<feature type="domain" description="ABC transporter" evidence="8">
    <location>
        <begin position="312"/>
        <end position="546"/>
    </location>
</feature>
<dbReference type="CDD" id="cd03254">
    <property type="entry name" value="ABCC_Glucan_exporter_like"/>
    <property type="match status" value="1"/>
</dbReference>
<comment type="caution">
    <text evidence="10">The sequence shown here is derived from an EMBL/GenBank/DDBJ whole genome shotgun (WGS) entry which is preliminary data.</text>
</comment>
<dbReference type="Proteomes" id="UP000805841">
    <property type="component" value="Unassembled WGS sequence"/>
</dbReference>
<evidence type="ECO:0000313" key="10">
    <source>
        <dbReference type="EMBL" id="MBD1599991.1"/>
    </source>
</evidence>
<dbReference type="GO" id="GO:0005524">
    <property type="term" value="F:ATP binding"/>
    <property type="evidence" value="ECO:0007669"/>
    <property type="project" value="UniProtKB-KW"/>
</dbReference>
<feature type="transmembrane region" description="Helical" evidence="7">
    <location>
        <begin position="36"/>
        <end position="55"/>
    </location>
</feature>